<dbReference type="PANTHER" id="PTHR30273:SF2">
    <property type="entry name" value="PROTEIN FECR"/>
    <property type="match status" value="1"/>
</dbReference>
<organism evidence="4 5">
    <name type="scientific">Negadavirga shengliensis</name>
    <dbReference type="NCBI Taxonomy" id="1389218"/>
    <lineage>
        <taxon>Bacteria</taxon>
        <taxon>Pseudomonadati</taxon>
        <taxon>Bacteroidota</taxon>
        <taxon>Cytophagia</taxon>
        <taxon>Cytophagales</taxon>
        <taxon>Cyclobacteriaceae</taxon>
        <taxon>Negadavirga</taxon>
    </lineage>
</organism>
<keyword evidence="5" id="KW-1185">Reference proteome</keyword>
<dbReference type="PIRSF" id="PIRSF018266">
    <property type="entry name" value="FecR"/>
    <property type="match status" value="1"/>
</dbReference>
<feature type="domain" description="Protein FecR C-terminal" evidence="3">
    <location>
        <begin position="278"/>
        <end position="343"/>
    </location>
</feature>
<protein>
    <submittedName>
        <fullName evidence="4">FecR family protein</fullName>
    </submittedName>
</protein>
<accession>A0ABV9SX41</accession>
<dbReference type="Gene3D" id="3.55.50.30">
    <property type="match status" value="1"/>
</dbReference>
<feature type="domain" description="FecR protein" evidence="2">
    <location>
        <begin position="143"/>
        <end position="233"/>
    </location>
</feature>
<comment type="caution">
    <text evidence="4">The sequence shown here is derived from an EMBL/GenBank/DDBJ whole genome shotgun (WGS) entry which is preliminary data.</text>
</comment>
<dbReference type="PANTHER" id="PTHR30273">
    <property type="entry name" value="PERIPLASMIC SIGNAL SENSOR AND SIGMA FACTOR ACTIVATOR FECR-RELATED"/>
    <property type="match status" value="1"/>
</dbReference>
<feature type="transmembrane region" description="Helical" evidence="1">
    <location>
        <begin position="98"/>
        <end position="119"/>
    </location>
</feature>
<dbReference type="InterPro" id="IPR006860">
    <property type="entry name" value="FecR"/>
</dbReference>
<dbReference type="Pfam" id="PF04773">
    <property type="entry name" value="FecR"/>
    <property type="match status" value="1"/>
</dbReference>
<evidence type="ECO:0000313" key="4">
    <source>
        <dbReference type="EMBL" id="MFC4870976.1"/>
    </source>
</evidence>
<sequence>MNRSPHVYCEKEKIKLNEEKLIRFLNNQSPPEEKKEVMKWLGKPGSEREIVEKLHDRWKSGVFQKVDNEKKIGLLERIHSKALGQEKKQKSSILLSPVWLWGRSAAAFLLVGFCLYFLYEGMFSQNKVESLAEYTEAKIIEKKTKAGEKLRLTLPDQTKVVVNSLSTISFSSDFGNANREIYLEGEAFFDIEPDKDRPFKVHTGSVLTTATGTAFNAFSRDQTVKIALTEGSVIVSHATDEVALSPGEMANYHQNNPKGLIASKFNPDDVTAWKEGRISYKNKKFSEILRILEDWYGVEFVIQGSINKNRTVSGVFNNESLEDILTGLSFTMDFEYKLDGKKVNLKSRSL</sequence>
<dbReference type="InterPro" id="IPR032508">
    <property type="entry name" value="FecR_C"/>
</dbReference>
<dbReference type="InterPro" id="IPR012373">
    <property type="entry name" value="Ferrdict_sens_TM"/>
</dbReference>
<evidence type="ECO:0000259" key="2">
    <source>
        <dbReference type="Pfam" id="PF04773"/>
    </source>
</evidence>
<dbReference type="Gene3D" id="2.60.120.1440">
    <property type="match status" value="1"/>
</dbReference>
<keyword evidence="1" id="KW-0472">Membrane</keyword>
<dbReference type="Pfam" id="PF16344">
    <property type="entry name" value="FecR_C"/>
    <property type="match status" value="1"/>
</dbReference>
<evidence type="ECO:0000313" key="5">
    <source>
        <dbReference type="Proteomes" id="UP001595818"/>
    </source>
</evidence>
<gene>
    <name evidence="4" type="ORF">ACFPFU_04705</name>
</gene>
<dbReference type="EMBL" id="JBHSJJ010000002">
    <property type="protein sequence ID" value="MFC4870976.1"/>
    <property type="molecule type" value="Genomic_DNA"/>
</dbReference>
<name>A0ABV9SX41_9BACT</name>
<keyword evidence="1" id="KW-1133">Transmembrane helix</keyword>
<evidence type="ECO:0000256" key="1">
    <source>
        <dbReference type="SAM" id="Phobius"/>
    </source>
</evidence>
<proteinExistence type="predicted"/>
<dbReference type="Proteomes" id="UP001595818">
    <property type="component" value="Unassembled WGS sequence"/>
</dbReference>
<keyword evidence="1" id="KW-0812">Transmembrane</keyword>
<evidence type="ECO:0000259" key="3">
    <source>
        <dbReference type="Pfam" id="PF16344"/>
    </source>
</evidence>
<dbReference type="RefSeq" id="WP_377062016.1">
    <property type="nucleotide sequence ID" value="NZ_JBHSJJ010000002.1"/>
</dbReference>
<reference evidence="5" key="1">
    <citation type="journal article" date="2019" name="Int. J. Syst. Evol. Microbiol.">
        <title>The Global Catalogue of Microorganisms (GCM) 10K type strain sequencing project: providing services to taxonomists for standard genome sequencing and annotation.</title>
        <authorList>
            <consortium name="The Broad Institute Genomics Platform"/>
            <consortium name="The Broad Institute Genome Sequencing Center for Infectious Disease"/>
            <person name="Wu L."/>
            <person name="Ma J."/>
        </authorList>
    </citation>
    <scope>NUCLEOTIDE SEQUENCE [LARGE SCALE GENOMIC DNA]</scope>
    <source>
        <strain evidence="5">CGMCC 4.7466</strain>
    </source>
</reference>